<organism evidence="2 3">
    <name type="scientific">Citrifermentans bremense</name>
    <dbReference type="NCBI Taxonomy" id="60035"/>
    <lineage>
        <taxon>Bacteria</taxon>
        <taxon>Pseudomonadati</taxon>
        <taxon>Thermodesulfobacteriota</taxon>
        <taxon>Desulfuromonadia</taxon>
        <taxon>Geobacterales</taxon>
        <taxon>Geobacteraceae</taxon>
        <taxon>Citrifermentans</taxon>
    </lineage>
</organism>
<gene>
    <name evidence="2" type="ORF">GEOBRER4_n1441</name>
</gene>
<evidence type="ECO:0000256" key="1">
    <source>
        <dbReference type="SAM" id="Phobius"/>
    </source>
</evidence>
<keyword evidence="1" id="KW-1133">Transmembrane helix</keyword>
<evidence type="ECO:0000313" key="2">
    <source>
        <dbReference type="EMBL" id="BCG46632.1"/>
    </source>
</evidence>
<feature type="transmembrane region" description="Helical" evidence="1">
    <location>
        <begin position="26"/>
        <end position="49"/>
    </location>
</feature>
<keyword evidence="3" id="KW-1185">Reference proteome</keyword>
<reference evidence="2 3" key="1">
    <citation type="submission" date="2020-06" db="EMBL/GenBank/DDBJ databases">
        <title>Interaction of electrochemicaly active bacteria, Geobacter bremensis R4 on different carbon anode.</title>
        <authorList>
            <person name="Meng L."/>
            <person name="Yoshida N."/>
        </authorList>
    </citation>
    <scope>NUCLEOTIDE SEQUENCE [LARGE SCALE GENOMIC DNA]</scope>
    <source>
        <strain evidence="2 3">R4</strain>
    </source>
</reference>
<dbReference type="Pfam" id="PF04341">
    <property type="entry name" value="DUF485"/>
    <property type="match status" value="1"/>
</dbReference>
<dbReference type="InterPro" id="IPR007436">
    <property type="entry name" value="DUF485"/>
</dbReference>
<name>A0A6S6LXA9_9BACT</name>
<dbReference type="PANTHER" id="PTHR38441">
    <property type="entry name" value="INTEGRAL MEMBRANE PROTEIN-RELATED"/>
    <property type="match status" value="1"/>
</dbReference>
<feature type="transmembrane region" description="Helical" evidence="1">
    <location>
        <begin position="61"/>
        <end position="83"/>
    </location>
</feature>
<dbReference type="PANTHER" id="PTHR38441:SF1">
    <property type="entry name" value="MEMBRANE PROTEIN"/>
    <property type="match status" value="1"/>
</dbReference>
<dbReference type="AlphaFoldDB" id="A0A6S6LXA9"/>
<dbReference type="RefSeq" id="WP_012531271.1">
    <property type="nucleotide sequence ID" value="NZ_AP023213.1"/>
</dbReference>
<protein>
    <recommendedName>
        <fullName evidence="4">DUF485 domain-containing protein</fullName>
    </recommendedName>
</protein>
<evidence type="ECO:0000313" key="3">
    <source>
        <dbReference type="Proteomes" id="UP000515472"/>
    </source>
</evidence>
<dbReference type="KEGG" id="gbn:GEOBRER4_13820"/>
<keyword evidence="1" id="KW-0472">Membrane</keyword>
<dbReference type="Proteomes" id="UP000515472">
    <property type="component" value="Chromosome"/>
</dbReference>
<keyword evidence="1" id="KW-0812">Transmembrane</keyword>
<sequence>MAETSYDWEKIANNSKFLELKNKKRSFLFSWWIISTIYYLLLPVISGYFPEAFRIKVIGPINFGYLFILSQFVVAIGVAAYYAHVANKDFDRLTKQLLDVLN</sequence>
<dbReference type="EMBL" id="AP023213">
    <property type="protein sequence ID" value="BCG46632.1"/>
    <property type="molecule type" value="Genomic_DNA"/>
</dbReference>
<accession>A0A6S6LXA9</accession>
<evidence type="ECO:0008006" key="4">
    <source>
        <dbReference type="Google" id="ProtNLM"/>
    </source>
</evidence>
<proteinExistence type="predicted"/>